<comment type="caution">
    <text evidence="1">The sequence shown here is derived from an EMBL/GenBank/DDBJ whole genome shotgun (WGS) entry which is preliminary data.</text>
</comment>
<dbReference type="Proteomes" id="UP000054988">
    <property type="component" value="Unassembled WGS sequence"/>
</dbReference>
<organism evidence="1 2">
    <name type="scientific">Moniliophthora roreri</name>
    <name type="common">Frosty pod rot fungus</name>
    <name type="synonym">Monilia roreri</name>
    <dbReference type="NCBI Taxonomy" id="221103"/>
    <lineage>
        <taxon>Eukaryota</taxon>
        <taxon>Fungi</taxon>
        <taxon>Dikarya</taxon>
        <taxon>Basidiomycota</taxon>
        <taxon>Agaricomycotina</taxon>
        <taxon>Agaricomycetes</taxon>
        <taxon>Agaricomycetidae</taxon>
        <taxon>Agaricales</taxon>
        <taxon>Marasmiineae</taxon>
        <taxon>Marasmiaceae</taxon>
        <taxon>Moniliophthora</taxon>
    </lineage>
</organism>
<name>A0A0W0F4T8_MONRR</name>
<dbReference type="EMBL" id="LATX01002338">
    <property type="protein sequence ID" value="KTB31308.1"/>
    <property type="molecule type" value="Genomic_DNA"/>
</dbReference>
<protein>
    <submittedName>
        <fullName evidence="1">Uncharacterized protein</fullName>
    </submittedName>
</protein>
<evidence type="ECO:0000313" key="2">
    <source>
        <dbReference type="Proteomes" id="UP000054988"/>
    </source>
</evidence>
<dbReference type="AlphaFoldDB" id="A0A0W0F4T8"/>
<gene>
    <name evidence="1" type="ORF">WG66_16119</name>
</gene>
<sequence length="38" mass="4332">MSPMEPLHLCMLYLKHILSTVDADLVAETHPSLRENLL</sequence>
<accession>A0A0W0F4T8</accession>
<proteinExistence type="predicted"/>
<reference evidence="1 2" key="1">
    <citation type="submission" date="2015-12" db="EMBL/GenBank/DDBJ databases">
        <title>Draft genome sequence of Moniliophthora roreri, the causal agent of frosty pod rot of cacao.</title>
        <authorList>
            <person name="Aime M.C."/>
            <person name="Diaz-Valderrama J.R."/>
            <person name="Kijpornyongpan T."/>
            <person name="Phillips-Mora W."/>
        </authorList>
    </citation>
    <scope>NUCLEOTIDE SEQUENCE [LARGE SCALE GENOMIC DNA]</scope>
    <source>
        <strain evidence="1 2">MCA 2952</strain>
    </source>
</reference>
<evidence type="ECO:0000313" key="1">
    <source>
        <dbReference type="EMBL" id="KTB31308.1"/>
    </source>
</evidence>